<gene>
    <name evidence="2" type="ORF">BAUR920_01684</name>
</gene>
<dbReference type="CDD" id="cd00085">
    <property type="entry name" value="HNHc"/>
    <property type="match status" value="1"/>
</dbReference>
<organism evidence="2 3">
    <name type="scientific">Brevibacterium aurantiacum</name>
    <dbReference type="NCBI Taxonomy" id="273384"/>
    <lineage>
        <taxon>Bacteria</taxon>
        <taxon>Bacillati</taxon>
        <taxon>Actinomycetota</taxon>
        <taxon>Actinomycetes</taxon>
        <taxon>Micrococcales</taxon>
        <taxon>Brevibacteriaceae</taxon>
        <taxon>Brevibacterium</taxon>
    </lineage>
</organism>
<dbReference type="AlphaFoldDB" id="A0A2H1J369"/>
<reference evidence="3" key="1">
    <citation type="submission" date="2017-03" db="EMBL/GenBank/DDBJ databases">
        <authorList>
            <person name="Monnet C."/>
        </authorList>
    </citation>
    <scope>NUCLEOTIDE SEQUENCE [LARGE SCALE GENOMIC DNA]</scope>
    <source>
        <strain evidence="3">CNRZ 920</strain>
    </source>
</reference>
<evidence type="ECO:0000259" key="1">
    <source>
        <dbReference type="Pfam" id="PF01844"/>
    </source>
</evidence>
<dbReference type="InterPro" id="IPR002711">
    <property type="entry name" value="HNH"/>
</dbReference>
<dbReference type="Proteomes" id="UP000234289">
    <property type="component" value="Unassembled WGS sequence"/>
</dbReference>
<sequence>MAVYKLNIPTIISSEAYTITVSTIRKKERRAPYLNAAKLVQSRCNTFDSLASNLQLERAIGSNFDVQGLSTAEMSALYDPQFVGRKGTRDLRDGIKNAAPNSLCPYCGEGKVAQIDHYLPKESYAGTTVHPPNLVPACADCNFAKLAYAPGPSSPAVLHPYFDSAYDIPWLSAKISEGKIGKPVIAYTVRSSLVSRHLASRLETHMTVFNLWNRFSTWAGQSLDNFGGYLTTNHGQYMSLLQARDHLERMEIQQSGGRVNSWEGAAHKAMRTSDWYLNTYLKLT</sequence>
<name>A0A2H1J369_BREAU</name>
<accession>A0A2H1J369</accession>
<evidence type="ECO:0000313" key="2">
    <source>
        <dbReference type="EMBL" id="SMX81863.1"/>
    </source>
</evidence>
<dbReference type="GO" id="GO:0004519">
    <property type="term" value="F:endonuclease activity"/>
    <property type="evidence" value="ECO:0007669"/>
    <property type="project" value="InterPro"/>
</dbReference>
<feature type="domain" description="HNH" evidence="1">
    <location>
        <begin position="104"/>
        <end position="144"/>
    </location>
</feature>
<dbReference type="EMBL" id="FXZG01000008">
    <property type="protein sequence ID" value="SMX81863.1"/>
    <property type="molecule type" value="Genomic_DNA"/>
</dbReference>
<proteinExistence type="predicted"/>
<evidence type="ECO:0000313" key="3">
    <source>
        <dbReference type="Proteomes" id="UP000234289"/>
    </source>
</evidence>
<dbReference type="GO" id="GO:0008270">
    <property type="term" value="F:zinc ion binding"/>
    <property type="evidence" value="ECO:0007669"/>
    <property type="project" value="InterPro"/>
</dbReference>
<protein>
    <recommendedName>
        <fullName evidence="1">HNH domain-containing protein</fullName>
    </recommendedName>
</protein>
<dbReference type="InterPro" id="IPR003615">
    <property type="entry name" value="HNH_nuc"/>
</dbReference>
<dbReference type="GO" id="GO:0003676">
    <property type="term" value="F:nucleic acid binding"/>
    <property type="evidence" value="ECO:0007669"/>
    <property type="project" value="InterPro"/>
</dbReference>
<dbReference type="Pfam" id="PF01844">
    <property type="entry name" value="HNH"/>
    <property type="match status" value="1"/>
</dbReference>
<dbReference type="Gene3D" id="1.10.30.50">
    <property type="match status" value="1"/>
</dbReference>